<dbReference type="Proteomes" id="UP000076449">
    <property type="component" value="Chromosome IV"/>
</dbReference>
<dbReference type="InterPro" id="IPR036291">
    <property type="entry name" value="NAD(P)-bd_dom_sf"/>
</dbReference>
<evidence type="ECO:0000313" key="5">
    <source>
        <dbReference type="EMBL" id="KZN83385.1"/>
    </source>
</evidence>
<accession>A0A167PJR9</accession>
<protein>
    <submittedName>
        <fullName evidence="5">Uncharacterized oxidoreductase</fullName>
    </submittedName>
</protein>
<name>A0A167PJR9_PENCH</name>
<dbReference type="AlphaFoldDB" id="A0A167PJR9"/>
<dbReference type="Pfam" id="PF01370">
    <property type="entry name" value="Epimerase"/>
    <property type="match status" value="1"/>
</dbReference>
<reference evidence="5" key="1">
    <citation type="journal article" date="2014" name="Genome Announc.">
        <title>Complete sequencing and chromosome-scale genome assembly of the industrial progenitor strain P2niaD18 from the penicillin producer Penicillium chrysogenum.</title>
        <authorList>
            <person name="Specht T."/>
            <person name="Dahlmann T.A."/>
            <person name="Zadra I."/>
            <person name="Kurnsteiner H."/>
            <person name="Kuck U."/>
        </authorList>
    </citation>
    <scope>NUCLEOTIDE SEQUENCE [LARGE SCALE GENOMIC DNA]</scope>
    <source>
        <strain evidence="5">P2niaD18</strain>
    </source>
</reference>
<organism evidence="5">
    <name type="scientific">Penicillium chrysogenum</name>
    <name type="common">Penicillium notatum</name>
    <dbReference type="NCBI Taxonomy" id="5076"/>
    <lineage>
        <taxon>Eukaryota</taxon>
        <taxon>Fungi</taxon>
        <taxon>Dikarya</taxon>
        <taxon>Ascomycota</taxon>
        <taxon>Pezizomycotina</taxon>
        <taxon>Eurotiomycetes</taxon>
        <taxon>Eurotiomycetidae</taxon>
        <taxon>Eurotiales</taxon>
        <taxon>Aspergillaceae</taxon>
        <taxon>Penicillium</taxon>
        <taxon>Penicillium chrysogenum species complex</taxon>
    </lineage>
</organism>
<dbReference type="PANTHER" id="PTHR10366">
    <property type="entry name" value="NAD DEPENDENT EPIMERASE/DEHYDRATASE"/>
    <property type="match status" value="1"/>
</dbReference>
<reference evidence="4" key="2">
    <citation type="submission" date="2022-12" db="EMBL/GenBank/DDBJ databases">
        <authorList>
            <person name="Petersen C."/>
        </authorList>
    </citation>
    <scope>NUCLEOTIDE SEQUENCE</scope>
    <source>
        <strain evidence="4">IBT 3361</strain>
    </source>
</reference>
<gene>
    <name evidence="5" type="ORF">EN45_104800</name>
    <name evidence="4" type="ORF">N7505_009067</name>
</gene>
<evidence type="ECO:0000256" key="2">
    <source>
        <dbReference type="ARBA" id="ARBA00023445"/>
    </source>
</evidence>
<dbReference type="InterPro" id="IPR050425">
    <property type="entry name" value="NAD(P)_dehydrat-like"/>
</dbReference>
<dbReference type="GO" id="GO:0016616">
    <property type="term" value="F:oxidoreductase activity, acting on the CH-OH group of donors, NAD or NADP as acceptor"/>
    <property type="evidence" value="ECO:0007669"/>
    <property type="project" value="TreeGrafter"/>
</dbReference>
<comment type="similarity">
    <text evidence="2">Belongs to the NAD(P)-dependent epimerase/dehydratase family. Dihydroflavonol-4-reductase subfamily.</text>
</comment>
<evidence type="ECO:0000313" key="4">
    <source>
        <dbReference type="EMBL" id="KAJ5260717.1"/>
    </source>
</evidence>
<evidence type="ECO:0000259" key="3">
    <source>
        <dbReference type="Pfam" id="PF01370"/>
    </source>
</evidence>
<reference evidence="4 6" key="3">
    <citation type="journal article" date="2023" name="IMA Fungus">
        <title>Comparative genomic study of the Penicillium genus elucidates a diverse pangenome and 15 lateral gene transfer events.</title>
        <authorList>
            <person name="Petersen C."/>
            <person name="Sorensen T."/>
            <person name="Nielsen M.R."/>
            <person name="Sondergaard T.E."/>
            <person name="Sorensen J.L."/>
            <person name="Fitzpatrick D.A."/>
            <person name="Frisvad J.C."/>
            <person name="Nielsen K.L."/>
        </authorList>
    </citation>
    <scope>NUCLEOTIDE SEQUENCE [LARGE SCALE GENOMIC DNA]</scope>
    <source>
        <strain evidence="4 6">IBT 3361</strain>
    </source>
</reference>
<dbReference type="EMBL" id="JAPVEB010000007">
    <property type="protein sequence ID" value="KAJ5260717.1"/>
    <property type="molecule type" value="Genomic_DNA"/>
</dbReference>
<feature type="domain" description="NAD-dependent epimerase/dehydratase" evidence="3">
    <location>
        <begin position="5"/>
        <end position="84"/>
    </location>
</feature>
<dbReference type="Gene3D" id="3.40.50.720">
    <property type="entry name" value="NAD(P)-binding Rossmann-like Domain"/>
    <property type="match status" value="1"/>
</dbReference>
<evidence type="ECO:0000313" key="6">
    <source>
        <dbReference type="Proteomes" id="UP001220256"/>
    </source>
</evidence>
<evidence type="ECO:0000256" key="1">
    <source>
        <dbReference type="ARBA" id="ARBA00023002"/>
    </source>
</evidence>
<dbReference type="SUPFAM" id="SSF51735">
    <property type="entry name" value="NAD(P)-binding Rossmann-fold domains"/>
    <property type="match status" value="1"/>
</dbReference>
<proteinExistence type="inferred from homology"/>
<keyword evidence="6" id="KW-1185">Reference proteome</keyword>
<dbReference type="Proteomes" id="UP001220256">
    <property type="component" value="Unassembled WGS sequence"/>
</dbReference>
<dbReference type="PANTHER" id="PTHR10366:SF579">
    <property type="entry name" value="3-BETA HYDROXYSTEROID DEHYDROGENASE_ISOMERASE FAMILY PROTEIN (AFU_ORTHOLOGUE AFUA_3G02250)"/>
    <property type="match status" value="1"/>
</dbReference>
<sequence>MVKFILVTGATGFIGAHIVDVLLARGIRVRGATRSLEKGDSMIKARPQHSGRLEFVQIDDFERPGGLVEAVQGVDGVIHTASVSYSVFDSRLLPVTKDSFAQPFTYNTRNNERELVRPAINGVRAVLEAASTNPKIRRIVITSSFASVLDANRKGPLYFTYTGDDWNPLTYEESVDPATNAIIAYRGSKKFAELEAWKYVQEHSPKFDIVALCPPMTFGPVVHPVSHVDKLNESNLMLWKIANGENPLPVARVPFWIDVRDLAIAHVESLLRNEVGGKRYVPSSPERFSYGLAAKIIAEEFPDLKTKVTQEDQVIDESCGLDGQTAAMELGYTYHLFHDTVRDLVSQTISLSERSPSCR</sequence>
<keyword evidence="1" id="KW-0560">Oxidoreductase</keyword>
<dbReference type="EMBL" id="CM002801">
    <property type="protein sequence ID" value="KZN83385.1"/>
    <property type="molecule type" value="Genomic_DNA"/>
</dbReference>
<dbReference type="InterPro" id="IPR001509">
    <property type="entry name" value="Epimerase_deHydtase"/>
</dbReference>